<comment type="caution">
    <text evidence="1">The sequence shown here is derived from an EMBL/GenBank/DDBJ whole genome shotgun (WGS) entry which is preliminary data.</text>
</comment>
<dbReference type="Proteomes" id="UP001311232">
    <property type="component" value="Unassembled WGS sequence"/>
</dbReference>
<evidence type="ECO:0000313" key="1">
    <source>
        <dbReference type="EMBL" id="KAK5610227.1"/>
    </source>
</evidence>
<keyword evidence="2" id="KW-1185">Reference proteome</keyword>
<organism evidence="1 2">
    <name type="scientific">Crenichthys baileyi</name>
    <name type="common">White River springfish</name>
    <dbReference type="NCBI Taxonomy" id="28760"/>
    <lineage>
        <taxon>Eukaryota</taxon>
        <taxon>Metazoa</taxon>
        <taxon>Chordata</taxon>
        <taxon>Craniata</taxon>
        <taxon>Vertebrata</taxon>
        <taxon>Euteleostomi</taxon>
        <taxon>Actinopterygii</taxon>
        <taxon>Neopterygii</taxon>
        <taxon>Teleostei</taxon>
        <taxon>Neoteleostei</taxon>
        <taxon>Acanthomorphata</taxon>
        <taxon>Ovalentaria</taxon>
        <taxon>Atherinomorphae</taxon>
        <taxon>Cyprinodontiformes</taxon>
        <taxon>Goodeidae</taxon>
        <taxon>Crenichthys</taxon>
    </lineage>
</organism>
<evidence type="ECO:0000313" key="2">
    <source>
        <dbReference type="Proteomes" id="UP001311232"/>
    </source>
</evidence>
<accession>A0AAV9RMK0</accession>
<gene>
    <name evidence="1" type="ORF">CRENBAI_008714</name>
</gene>
<protein>
    <submittedName>
        <fullName evidence="1">Uncharacterized protein</fullName>
    </submittedName>
</protein>
<sequence length="251" mass="28151">MAQPRLPLCCSLQKALVLDPVPVIRSIIYVPGPEGLELRELRLDTLQLCSIYAYNTKHTIDMLLAYGSRGSQRTRFLPEQNSAEGLVCQEFLSLGGGAPRPRCDVSATKRTGSRIQVLWAYEVEAVVEAYKWIIQNRLRFCLGCSETAIVVLCNCLPPSLEHYSSMYVIHRKLATSGSEYGDRLFGEAKLAIEIARPRRRLRSGESGFMTLDAMARVIAIERFENPDPPKKMSSGDSGFAIFRDTMYVPRL</sequence>
<dbReference type="AlphaFoldDB" id="A0AAV9RMK0"/>
<proteinExistence type="predicted"/>
<name>A0AAV9RMK0_9TELE</name>
<dbReference type="EMBL" id="JAHHUM010001617">
    <property type="protein sequence ID" value="KAK5610227.1"/>
    <property type="molecule type" value="Genomic_DNA"/>
</dbReference>
<reference evidence="1 2" key="1">
    <citation type="submission" date="2021-06" db="EMBL/GenBank/DDBJ databases">
        <authorList>
            <person name="Palmer J.M."/>
        </authorList>
    </citation>
    <scope>NUCLEOTIDE SEQUENCE [LARGE SCALE GENOMIC DNA]</scope>
    <source>
        <strain evidence="1 2">MEX-2019</strain>
        <tissue evidence="1">Muscle</tissue>
    </source>
</reference>